<dbReference type="InterPro" id="IPR045851">
    <property type="entry name" value="AMP-bd_C_sf"/>
</dbReference>
<protein>
    <submittedName>
        <fullName evidence="5">AMP-binding protein</fullName>
    </submittedName>
</protein>
<evidence type="ECO:0000256" key="2">
    <source>
        <dbReference type="ARBA" id="ARBA00022598"/>
    </source>
</evidence>
<reference evidence="5" key="1">
    <citation type="journal article" date="2021" name="Nat. Microbiol.">
        <title>Cocultivation of an ultrasmall environmental parasitic bacterium with lytic ability against bacteria associated with wastewater foams.</title>
        <authorList>
            <person name="Batinovic S."/>
            <person name="Rose J.J.A."/>
            <person name="Ratcliffe J."/>
            <person name="Seviour R.J."/>
            <person name="Petrovski S."/>
        </authorList>
    </citation>
    <scope>NUCLEOTIDE SEQUENCE</scope>
    <source>
        <strain evidence="5">CON44</strain>
    </source>
</reference>
<dbReference type="InterPro" id="IPR000873">
    <property type="entry name" value="AMP-dep_synth/lig_dom"/>
</dbReference>
<evidence type="ECO:0000313" key="5">
    <source>
        <dbReference type="EMBL" id="QHN39308.1"/>
    </source>
</evidence>
<evidence type="ECO:0000256" key="1">
    <source>
        <dbReference type="ARBA" id="ARBA00006432"/>
    </source>
</evidence>
<dbReference type="InterPro" id="IPR020845">
    <property type="entry name" value="AMP-binding_CS"/>
</dbReference>
<dbReference type="PROSITE" id="PS00455">
    <property type="entry name" value="AMP_BINDING"/>
    <property type="match status" value="1"/>
</dbReference>
<sequence>MPSLSDSTIAHGAATPDAIALRGSGTVFTYKEAADGIRAYAGMLRDKGIEVGDRILFIAPTVPEFAIAYLGVNAVGAIAVPTNPLCTPTELGYYIEDAGCKLVIAWDGISAAARQAAEAAGVEFVPLVQGAAATSGTPIDEPVDMAPGDIACILYTSGTTGRPKGAELTVGNLKAATRISRQLGGYEEDDAVGTALPLFHVFGQASVMLPTLDAGGPLSLMARFHPKDFIDMMIEDRLTIVGGVPTMWNAMLHVPGEVEPGAFDRLRLAVSGGASLPLEVLQAFQRRFGCTILEGYGLTETCALATFSRPGVPAPEGTVGVAVFDAEVEVRDGEGNSVPTGERGEVFVRGPFVMRGYWQRPDATADTIIDGWLKTGDIGELDAEGNLRIVDRAKDLIIRGGYNVYPSEIEETLYAHPDIVEAAVVGVPDKHYGEEVVAVVAARPGSGLSAEDVTNWSTERLAAYKYPRAIVFVEELPKGPSGKILKRAIDRDPLLAAVEEYRAAKAAAKG</sequence>
<evidence type="ECO:0000259" key="4">
    <source>
        <dbReference type="Pfam" id="PF13193"/>
    </source>
</evidence>
<evidence type="ECO:0000259" key="3">
    <source>
        <dbReference type="Pfam" id="PF00501"/>
    </source>
</evidence>
<dbReference type="InterPro" id="IPR025110">
    <property type="entry name" value="AMP-bd_C"/>
</dbReference>
<keyword evidence="2" id="KW-0436">Ligase</keyword>
<gene>
    <name evidence="5" type="ORF">GII30_09145</name>
</gene>
<dbReference type="EMBL" id="CP045810">
    <property type="protein sequence ID" value="QHN39308.1"/>
    <property type="molecule type" value="Genomic_DNA"/>
</dbReference>
<accession>A0A857KYQ9</accession>
<organism evidence="5">
    <name type="scientific">Gordonia amarae</name>
    <dbReference type="NCBI Taxonomy" id="36821"/>
    <lineage>
        <taxon>Bacteria</taxon>
        <taxon>Bacillati</taxon>
        <taxon>Actinomycetota</taxon>
        <taxon>Actinomycetes</taxon>
        <taxon>Mycobacteriales</taxon>
        <taxon>Gordoniaceae</taxon>
        <taxon>Gordonia</taxon>
    </lineage>
</organism>
<dbReference type="SUPFAM" id="SSF56801">
    <property type="entry name" value="Acetyl-CoA synthetase-like"/>
    <property type="match status" value="1"/>
</dbReference>
<comment type="similarity">
    <text evidence="1">Belongs to the ATP-dependent AMP-binding enzyme family.</text>
</comment>
<dbReference type="Pfam" id="PF00501">
    <property type="entry name" value="AMP-binding"/>
    <property type="match status" value="1"/>
</dbReference>
<dbReference type="RefSeq" id="WP_005184906.1">
    <property type="nucleotide sequence ID" value="NZ_CP045804.1"/>
</dbReference>
<feature type="domain" description="AMP-dependent synthetase/ligase" evidence="3">
    <location>
        <begin position="12"/>
        <end position="358"/>
    </location>
</feature>
<name>A0A857KYQ9_9ACTN</name>
<dbReference type="Gene3D" id="3.30.300.30">
    <property type="match status" value="1"/>
</dbReference>
<proteinExistence type="inferred from homology"/>
<dbReference type="GO" id="GO:0031956">
    <property type="term" value="F:medium-chain fatty acid-CoA ligase activity"/>
    <property type="evidence" value="ECO:0007669"/>
    <property type="project" value="TreeGrafter"/>
</dbReference>
<dbReference type="PANTHER" id="PTHR43201">
    <property type="entry name" value="ACYL-COA SYNTHETASE"/>
    <property type="match status" value="1"/>
</dbReference>
<dbReference type="InterPro" id="IPR042099">
    <property type="entry name" value="ANL_N_sf"/>
</dbReference>
<dbReference type="Gene3D" id="3.40.50.12780">
    <property type="entry name" value="N-terminal domain of ligase-like"/>
    <property type="match status" value="1"/>
</dbReference>
<feature type="domain" description="AMP-binding enzyme C-terminal" evidence="4">
    <location>
        <begin position="408"/>
        <end position="483"/>
    </location>
</feature>
<dbReference type="PANTHER" id="PTHR43201:SF5">
    <property type="entry name" value="MEDIUM-CHAIN ACYL-COA LIGASE ACSF2, MITOCHONDRIAL"/>
    <property type="match status" value="1"/>
</dbReference>
<dbReference type="GO" id="GO:0006631">
    <property type="term" value="P:fatty acid metabolic process"/>
    <property type="evidence" value="ECO:0007669"/>
    <property type="project" value="TreeGrafter"/>
</dbReference>
<dbReference type="AlphaFoldDB" id="A0A857KYQ9"/>
<dbReference type="Pfam" id="PF13193">
    <property type="entry name" value="AMP-binding_C"/>
    <property type="match status" value="1"/>
</dbReference>
<dbReference type="FunFam" id="3.30.300.30:FF:000008">
    <property type="entry name" value="2,3-dihydroxybenzoate-AMP ligase"/>
    <property type="match status" value="1"/>
</dbReference>